<evidence type="ECO:0000256" key="6">
    <source>
        <dbReference type="RuleBase" id="RU361145"/>
    </source>
</evidence>
<feature type="domain" description="Ferritin-like diiron" evidence="7">
    <location>
        <begin position="1"/>
        <end position="145"/>
    </location>
</feature>
<keyword evidence="4" id="KW-0560">Oxidoreductase</keyword>
<dbReference type="Pfam" id="PF00210">
    <property type="entry name" value="Ferritin"/>
    <property type="match status" value="1"/>
</dbReference>
<dbReference type="InterPro" id="IPR012347">
    <property type="entry name" value="Ferritin-like"/>
</dbReference>
<dbReference type="Proteomes" id="UP001476282">
    <property type="component" value="Unassembled WGS sequence"/>
</dbReference>
<evidence type="ECO:0000313" key="8">
    <source>
        <dbReference type="EMBL" id="GAA5481827.1"/>
    </source>
</evidence>
<keyword evidence="2 6" id="KW-0409">Iron storage</keyword>
<organism evidence="8 9">
    <name type="scientific">Haloferula sargassicola</name>
    <dbReference type="NCBI Taxonomy" id="490096"/>
    <lineage>
        <taxon>Bacteria</taxon>
        <taxon>Pseudomonadati</taxon>
        <taxon>Verrucomicrobiota</taxon>
        <taxon>Verrucomicrobiia</taxon>
        <taxon>Verrucomicrobiales</taxon>
        <taxon>Verrucomicrobiaceae</taxon>
        <taxon>Haloferula</taxon>
    </lineage>
</organism>
<comment type="subcellular location">
    <subcellularLocation>
        <location evidence="6">Cytoplasm</location>
    </subcellularLocation>
</comment>
<reference evidence="8 9" key="1">
    <citation type="submission" date="2024-02" db="EMBL/GenBank/DDBJ databases">
        <title>Haloferula sargassicola NBRC 104335.</title>
        <authorList>
            <person name="Ichikawa N."/>
            <person name="Katano-Makiyama Y."/>
            <person name="Hidaka K."/>
        </authorList>
    </citation>
    <scope>NUCLEOTIDE SEQUENCE [LARGE SCALE GENOMIC DNA]</scope>
    <source>
        <strain evidence="8 9">NBRC 104335</strain>
    </source>
</reference>
<dbReference type="RefSeq" id="WP_353565975.1">
    <property type="nucleotide sequence ID" value="NZ_BAABRI010000005.1"/>
</dbReference>
<comment type="caution">
    <text evidence="8">The sequence shown here is derived from an EMBL/GenBank/DDBJ whole genome shotgun (WGS) entry which is preliminary data.</text>
</comment>
<dbReference type="InterPro" id="IPR001519">
    <property type="entry name" value="Ferritin"/>
</dbReference>
<keyword evidence="6" id="KW-0963">Cytoplasm</keyword>
<keyword evidence="3 6" id="KW-0479">Metal-binding</keyword>
<gene>
    <name evidence="8" type="primary">ftnA</name>
    <name evidence="8" type="ORF">Hsar01_01038</name>
</gene>
<name>A0ABP9UKA5_9BACT</name>
<proteinExistence type="inferred from homology"/>
<dbReference type="PANTHER" id="PTHR11431">
    <property type="entry name" value="FERRITIN"/>
    <property type="match status" value="1"/>
</dbReference>
<keyword evidence="9" id="KW-1185">Reference proteome</keyword>
<comment type="similarity">
    <text evidence="1 6">Belongs to the ferritin family. Prokaryotic subfamily.</text>
</comment>
<evidence type="ECO:0000256" key="2">
    <source>
        <dbReference type="ARBA" id="ARBA00022434"/>
    </source>
</evidence>
<evidence type="ECO:0000256" key="4">
    <source>
        <dbReference type="ARBA" id="ARBA00023002"/>
    </source>
</evidence>
<keyword evidence="5 6" id="KW-0408">Iron</keyword>
<sequence length="163" mass="18325">MSTTSVIDALQSQAEHERFASISYLALSLWCEAADYSGFAEFFKKQAAEEAEHTEKIHGHLLDRGVQPILGAVEAPRQQFSDLIDVAKYVVELEKANTRGIHGCYEAALEQRDYPSQVMLHWFIEEQVEEEAWTGKLLTLAQRANCAGAMATLDRHVPRIFAD</sequence>
<dbReference type="PROSITE" id="PS50905">
    <property type="entry name" value="FERRITIN_LIKE"/>
    <property type="match status" value="1"/>
</dbReference>
<evidence type="ECO:0000256" key="3">
    <source>
        <dbReference type="ARBA" id="ARBA00022723"/>
    </source>
</evidence>
<comment type="catalytic activity">
    <reaction evidence="6">
        <text>4 Fe(2+) + O2 + 6 H2O = 4 iron(III) oxide-hydroxide + 12 H(+)</text>
        <dbReference type="Rhea" id="RHEA:11972"/>
        <dbReference type="ChEBI" id="CHEBI:15377"/>
        <dbReference type="ChEBI" id="CHEBI:15378"/>
        <dbReference type="ChEBI" id="CHEBI:15379"/>
        <dbReference type="ChEBI" id="CHEBI:29033"/>
        <dbReference type="ChEBI" id="CHEBI:78619"/>
        <dbReference type="EC" id="1.16.3.2"/>
    </reaction>
</comment>
<dbReference type="Gene3D" id="1.20.1260.10">
    <property type="match status" value="1"/>
</dbReference>
<evidence type="ECO:0000256" key="1">
    <source>
        <dbReference type="ARBA" id="ARBA00006950"/>
    </source>
</evidence>
<dbReference type="InterPro" id="IPR041719">
    <property type="entry name" value="Ferritin_prok"/>
</dbReference>
<dbReference type="CDD" id="cd01055">
    <property type="entry name" value="Nonheme_Ferritin"/>
    <property type="match status" value="1"/>
</dbReference>
<comment type="function">
    <text evidence="6">Iron-storage protein.</text>
</comment>
<accession>A0ABP9UKA5</accession>
<dbReference type="EMBL" id="BAABRI010000005">
    <property type="protein sequence ID" value="GAA5481827.1"/>
    <property type="molecule type" value="Genomic_DNA"/>
</dbReference>
<dbReference type="InterPro" id="IPR009078">
    <property type="entry name" value="Ferritin-like_SF"/>
</dbReference>
<dbReference type="PANTHER" id="PTHR11431:SF127">
    <property type="entry name" value="BACTERIAL NON-HEME FERRITIN"/>
    <property type="match status" value="1"/>
</dbReference>
<evidence type="ECO:0000259" key="7">
    <source>
        <dbReference type="PROSITE" id="PS50905"/>
    </source>
</evidence>
<dbReference type="SUPFAM" id="SSF47240">
    <property type="entry name" value="Ferritin-like"/>
    <property type="match status" value="1"/>
</dbReference>
<dbReference type="InterPro" id="IPR008331">
    <property type="entry name" value="Ferritin_DPS_dom"/>
</dbReference>
<evidence type="ECO:0000256" key="5">
    <source>
        <dbReference type="ARBA" id="ARBA00023004"/>
    </source>
</evidence>
<protein>
    <recommendedName>
        <fullName evidence="6">Ferritin</fullName>
        <ecNumber evidence="6">1.16.3.2</ecNumber>
    </recommendedName>
</protein>
<evidence type="ECO:0000313" key="9">
    <source>
        <dbReference type="Proteomes" id="UP001476282"/>
    </source>
</evidence>
<dbReference type="EC" id="1.16.3.2" evidence="6"/>
<dbReference type="InterPro" id="IPR009040">
    <property type="entry name" value="Ferritin-like_diiron"/>
</dbReference>